<sequence>MRIYLTDKRDVDGTSYPRAGFYNAPEEQAESWIDEGVAFEATEDNKVNAFRPGSDVAELVDFDAGDNLDGLFSTYQPLPEPKPEAAEAVESEDPSVTSGESEMVAIELIEGNDDNEEGF</sequence>
<evidence type="ECO:0000256" key="1">
    <source>
        <dbReference type="SAM" id="MobiDB-lite"/>
    </source>
</evidence>
<accession>A0A0F9VZ44</accession>
<name>A0A0F9VZ44_9ZZZZ</name>
<organism evidence="2">
    <name type="scientific">marine sediment metagenome</name>
    <dbReference type="NCBI Taxonomy" id="412755"/>
    <lineage>
        <taxon>unclassified sequences</taxon>
        <taxon>metagenomes</taxon>
        <taxon>ecological metagenomes</taxon>
    </lineage>
</organism>
<proteinExistence type="predicted"/>
<evidence type="ECO:0000313" key="2">
    <source>
        <dbReference type="EMBL" id="KKN71038.1"/>
    </source>
</evidence>
<dbReference type="AlphaFoldDB" id="A0A0F9VZ44"/>
<gene>
    <name evidence="2" type="ORF">LCGC14_0424550</name>
</gene>
<reference evidence="2" key="1">
    <citation type="journal article" date="2015" name="Nature">
        <title>Complex archaea that bridge the gap between prokaryotes and eukaryotes.</title>
        <authorList>
            <person name="Spang A."/>
            <person name="Saw J.H."/>
            <person name="Jorgensen S.L."/>
            <person name="Zaremba-Niedzwiedzka K."/>
            <person name="Martijn J."/>
            <person name="Lind A.E."/>
            <person name="van Eijk R."/>
            <person name="Schleper C."/>
            <person name="Guy L."/>
            <person name="Ettema T.J."/>
        </authorList>
    </citation>
    <scope>NUCLEOTIDE SEQUENCE</scope>
</reference>
<feature type="region of interest" description="Disordered" evidence="1">
    <location>
        <begin position="78"/>
        <end position="100"/>
    </location>
</feature>
<comment type="caution">
    <text evidence="2">The sequence shown here is derived from an EMBL/GenBank/DDBJ whole genome shotgun (WGS) entry which is preliminary data.</text>
</comment>
<protein>
    <submittedName>
        <fullName evidence="2">Uncharacterized protein</fullName>
    </submittedName>
</protein>
<dbReference type="EMBL" id="LAZR01000391">
    <property type="protein sequence ID" value="KKN71038.1"/>
    <property type="molecule type" value="Genomic_DNA"/>
</dbReference>